<dbReference type="GO" id="GO:0032259">
    <property type="term" value="P:methylation"/>
    <property type="evidence" value="ECO:0007669"/>
    <property type="project" value="UniProtKB-KW"/>
</dbReference>
<comment type="similarity">
    <text evidence="2">Belongs to the methyltransferase superfamily. L-isoaspartyl/D-aspartyl protein methyltransferase family.</text>
</comment>
<evidence type="ECO:0000256" key="7">
    <source>
        <dbReference type="ARBA" id="ARBA00022679"/>
    </source>
</evidence>
<evidence type="ECO:0000256" key="2">
    <source>
        <dbReference type="ARBA" id="ARBA00005369"/>
    </source>
</evidence>
<evidence type="ECO:0000256" key="8">
    <source>
        <dbReference type="ARBA" id="ARBA00022691"/>
    </source>
</evidence>
<dbReference type="InterPro" id="IPR029063">
    <property type="entry name" value="SAM-dependent_MTases_sf"/>
</dbReference>
<dbReference type="Proteomes" id="UP000275865">
    <property type="component" value="Unassembled WGS sequence"/>
</dbReference>
<evidence type="ECO:0000256" key="10">
    <source>
        <dbReference type="ARBA" id="ARBA00031323"/>
    </source>
</evidence>
<dbReference type="Gene3D" id="3.40.50.150">
    <property type="entry name" value="Vaccinia Virus protein VP39"/>
    <property type="match status" value="1"/>
</dbReference>
<dbReference type="InterPro" id="IPR027573">
    <property type="entry name" value="Methyltran_FxLD"/>
</dbReference>
<dbReference type="GO" id="GO:0005737">
    <property type="term" value="C:cytoplasm"/>
    <property type="evidence" value="ECO:0007669"/>
    <property type="project" value="UniProtKB-SubCell"/>
</dbReference>
<keyword evidence="7 12" id="KW-0808">Transferase</keyword>
<dbReference type="PANTHER" id="PTHR11579">
    <property type="entry name" value="PROTEIN-L-ISOASPARTATE O-METHYLTRANSFERASE"/>
    <property type="match status" value="1"/>
</dbReference>
<keyword evidence="5" id="KW-0963">Cytoplasm</keyword>
<keyword evidence="8" id="KW-0949">S-adenosyl-L-methionine</keyword>
<dbReference type="EMBL" id="RAZT01000006">
    <property type="protein sequence ID" value="RKN32327.1"/>
    <property type="molecule type" value="Genomic_DNA"/>
</dbReference>
<evidence type="ECO:0000256" key="4">
    <source>
        <dbReference type="ARBA" id="ARBA00013346"/>
    </source>
</evidence>
<accession>A0A3A9YIM2</accession>
<comment type="caution">
    <text evidence="12">The sequence shown here is derived from an EMBL/GenBank/DDBJ whole genome shotgun (WGS) entry which is preliminary data.</text>
</comment>
<dbReference type="Pfam" id="PF01135">
    <property type="entry name" value="PCMT"/>
    <property type="match status" value="1"/>
</dbReference>
<dbReference type="CDD" id="cd02440">
    <property type="entry name" value="AdoMet_MTases"/>
    <property type="match status" value="1"/>
</dbReference>
<proteinExistence type="inferred from homology"/>
<evidence type="ECO:0000256" key="1">
    <source>
        <dbReference type="ARBA" id="ARBA00004496"/>
    </source>
</evidence>
<evidence type="ECO:0000256" key="5">
    <source>
        <dbReference type="ARBA" id="ARBA00022490"/>
    </source>
</evidence>
<dbReference type="AlphaFoldDB" id="A0A3A9YIM2"/>
<dbReference type="PANTHER" id="PTHR11579:SF0">
    <property type="entry name" value="PROTEIN-L-ISOASPARTATE(D-ASPARTATE) O-METHYLTRANSFERASE"/>
    <property type="match status" value="1"/>
</dbReference>
<protein>
    <recommendedName>
        <fullName evidence="4">Protein-L-isoaspartate O-methyltransferase</fullName>
        <ecNumber evidence="3">2.1.1.77</ecNumber>
    </recommendedName>
    <alternativeName>
        <fullName evidence="11">L-isoaspartyl protein carboxyl methyltransferase</fullName>
    </alternativeName>
    <alternativeName>
        <fullName evidence="9">Protein L-isoaspartyl methyltransferase</fullName>
    </alternativeName>
    <alternativeName>
        <fullName evidence="10">Protein-beta-aspartate methyltransferase</fullName>
    </alternativeName>
</protein>
<organism evidence="12 13">
    <name type="scientific">Micromonospora musae</name>
    <dbReference type="NCBI Taxonomy" id="1894970"/>
    <lineage>
        <taxon>Bacteria</taxon>
        <taxon>Bacillati</taxon>
        <taxon>Actinomycetota</taxon>
        <taxon>Actinomycetes</taxon>
        <taxon>Micromonosporales</taxon>
        <taxon>Micromonosporaceae</taxon>
        <taxon>Micromonospora</taxon>
    </lineage>
</organism>
<evidence type="ECO:0000256" key="6">
    <source>
        <dbReference type="ARBA" id="ARBA00022603"/>
    </source>
</evidence>
<dbReference type="InterPro" id="IPR000682">
    <property type="entry name" value="PCMT"/>
</dbReference>
<dbReference type="NCBIfam" id="TIGR04364">
    <property type="entry name" value="methyltran_FxLD"/>
    <property type="match status" value="1"/>
</dbReference>
<dbReference type="GO" id="GO:0004719">
    <property type="term" value="F:protein-L-isoaspartate (D-aspartate) O-methyltransferase activity"/>
    <property type="evidence" value="ECO:0007669"/>
    <property type="project" value="UniProtKB-EC"/>
</dbReference>
<evidence type="ECO:0000313" key="13">
    <source>
        <dbReference type="Proteomes" id="UP000275865"/>
    </source>
</evidence>
<evidence type="ECO:0000256" key="11">
    <source>
        <dbReference type="ARBA" id="ARBA00031350"/>
    </source>
</evidence>
<keyword evidence="6 12" id="KW-0489">Methyltransferase</keyword>
<dbReference type="SUPFAM" id="SSF53335">
    <property type="entry name" value="S-adenosyl-L-methionine-dependent methyltransferases"/>
    <property type="match status" value="1"/>
</dbReference>
<sequence length="411" mass="44313">MAGSALDTISDDEARARLVDQLLADGRITSPAVERAFRRVPRHLFAPDDVSIDATYADDVIITKRGPDGRATSSISAPWLQAMMLHAARLRPGARVLEIGSGGYNAALIAEVVGPHGNVTSIDIDPDVTAQARAALDSTGYPHVQVATADAETGRPAAAPYDAVIVTVEASDIPPAWIDQLAPEGILVVPLRMRGNTRCLTLTRETNHLIAIDSIVCGFVPMRGAAANSVTRRALRGDDVTLCIDDPDTQALNFDAQTSTLNGPHIEAWSAVTTPPATSFDSLHLWLASQPHPYGQLAVDRDRAADLEPQNWVACPALLTDDSITYLTIRRLDDTAWQFGARGYGPHAAPLTQHLLDLIADWDRHHRNTPGPHIAVYPNGTIPPPTDQPRLVVARRHSTTAITWTTSRSRA</sequence>
<comment type="subcellular location">
    <subcellularLocation>
        <location evidence="1">Cytoplasm</location>
    </subcellularLocation>
</comment>
<gene>
    <name evidence="12" type="primary">fxlM</name>
    <name evidence="12" type="ORF">D7044_13820</name>
</gene>
<evidence type="ECO:0000256" key="3">
    <source>
        <dbReference type="ARBA" id="ARBA00011890"/>
    </source>
</evidence>
<dbReference type="EC" id="2.1.1.77" evidence="3"/>
<reference evidence="12 13" key="1">
    <citation type="submission" date="2018-09" db="EMBL/GenBank/DDBJ databases">
        <title>Micromonospora sp. nov. MS1-9, isolated from a root of Musa sp.</title>
        <authorList>
            <person name="Kuncharoen N."/>
            <person name="Kudo T."/>
            <person name="Ohkuma M."/>
            <person name="Yuki M."/>
            <person name="Tanasupawat S."/>
        </authorList>
    </citation>
    <scope>NUCLEOTIDE SEQUENCE [LARGE SCALE GENOMIC DNA]</scope>
    <source>
        <strain evidence="12 13">MS1-9</strain>
    </source>
</reference>
<evidence type="ECO:0000313" key="12">
    <source>
        <dbReference type="EMBL" id="RKN32327.1"/>
    </source>
</evidence>
<evidence type="ECO:0000256" key="9">
    <source>
        <dbReference type="ARBA" id="ARBA00030757"/>
    </source>
</evidence>
<name>A0A3A9YIM2_9ACTN</name>